<dbReference type="GO" id="GO:0016020">
    <property type="term" value="C:membrane"/>
    <property type="evidence" value="ECO:0007669"/>
    <property type="project" value="UniProtKB-SubCell"/>
</dbReference>
<proteinExistence type="inferred from homology"/>
<feature type="domain" description="AAA+ ATPase" evidence="3">
    <location>
        <begin position="266"/>
        <end position="387"/>
    </location>
</feature>
<evidence type="ECO:0000256" key="1">
    <source>
        <dbReference type="ARBA" id="ARBA00004167"/>
    </source>
</evidence>
<dbReference type="KEGG" id="vg:80543795"/>
<organism evidence="4 5">
    <name type="scientific">Medusavirus stheno T3</name>
    <dbReference type="NCBI Taxonomy" id="3069717"/>
    <lineage>
        <taxon>Viruses</taxon>
        <taxon>Varidnaviria</taxon>
        <taxon>Bamfordvirae</taxon>
        <taxon>Nucleocytoviricota</taxon>
        <taxon>Megaviricetes</taxon>
        <taxon>Mamonoviridae</taxon>
        <taxon>Medusavirus</taxon>
        <taxon>Medusavirus sthenus</taxon>
    </lineage>
</organism>
<comment type="subcellular location">
    <subcellularLocation>
        <location evidence="1">Membrane</location>
        <topology evidence="1">Single-pass membrane protein</topology>
    </subcellularLocation>
</comment>
<reference evidence="4 5" key="1">
    <citation type="submission" date="2020-09" db="EMBL/GenBank/DDBJ databases">
        <authorList>
            <person name="Zhang R."/>
            <person name="Garcia K."/>
            <person name="Ogata H."/>
        </authorList>
    </citation>
    <scope>NUCLEOTIDE SEQUENCE [LARGE SCALE GENOMIC DNA]</scope>
    <source>
        <strain evidence="5">stheno</strain>
    </source>
</reference>
<dbReference type="InterPro" id="IPR027417">
    <property type="entry name" value="P-loop_NTPase"/>
</dbReference>
<name>A0A7S8BDU8_9VIRU</name>
<evidence type="ECO:0000256" key="2">
    <source>
        <dbReference type="ARBA" id="ARBA00007448"/>
    </source>
</evidence>
<dbReference type="GO" id="GO:0016887">
    <property type="term" value="F:ATP hydrolysis activity"/>
    <property type="evidence" value="ECO:0007669"/>
    <property type="project" value="InterPro"/>
</dbReference>
<dbReference type="InterPro" id="IPR003593">
    <property type="entry name" value="AAA+_ATPase"/>
</dbReference>
<dbReference type="Proteomes" id="UP001162098">
    <property type="component" value="Segment"/>
</dbReference>
<dbReference type="GO" id="GO:0005524">
    <property type="term" value="F:ATP binding"/>
    <property type="evidence" value="ECO:0007669"/>
    <property type="project" value="InterPro"/>
</dbReference>
<dbReference type="InterPro" id="IPR003959">
    <property type="entry name" value="ATPase_AAA_core"/>
</dbReference>
<dbReference type="SMART" id="SM00382">
    <property type="entry name" value="AAA"/>
    <property type="match status" value="1"/>
</dbReference>
<dbReference type="Pfam" id="PF08740">
    <property type="entry name" value="BCS1_N"/>
    <property type="match status" value="1"/>
</dbReference>
<dbReference type="Gene3D" id="3.40.50.300">
    <property type="entry name" value="P-loop containing nucleotide triphosphate hydrolases"/>
    <property type="match status" value="1"/>
</dbReference>
<protein>
    <submittedName>
        <fullName evidence="4">Mitochondrial chaperone BCS1</fullName>
    </submittedName>
</protein>
<dbReference type="EMBL" id="MW018138">
    <property type="protein sequence ID" value="QPB44599.1"/>
    <property type="molecule type" value="Genomic_DNA"/>
</dbReference>
<evidence type="ECO:0000313" key="4">
    <source>
        <dbReference type="EMBL" id="QPB44599.1"/>
    </source>
</evidence>
<dbReference type="PANTHER" id="PTHR23070">
    <property type="entry name" value="BCS1 AAA-TYPE ATPASE"/>
    <property type="match status" value="1"/>
</dbReference>
<evidence type="ECO:0000313" key="5">
    <source>
        <dbReference type="Proteomes" id="UP001162098"/>
    </source>
</evidence>
<comment type="similarity">
    <text evidence="2">Belongs to the AAA ATPase family. BCS1 subfamily.</text>
</comment>
<dbReference type="SUPFAM" id="SSF52540">
    <property type="entry name" value="P-loop containing nucleoside triphosphate hydrolases"/>
    <property type="match status" value="1"/>
</dbReference>
<dbReference type="InterPro" id="IPR014851">
    <property type="entry name" value="BCS1_N"/>
</dbReference>
<keyword evidence="5" id="KW-1185">Reference proteome</keyword>
<dbReference type="Pfam" id="PF00004">
    <property type="entry name" value="AAA"/>
    <property type="match status" value="1"/>
</dbReference>
<evidence type="ECO:0000259" key="3">
    <source>
        <dbReference type="SMART" id="SM00382"/>
    </source>
</evidence>
<sequence length="502" mass="55807">MDLTTAAAKEVYGLLRTRFSTASGVALAATIGIATTVSAPFKLGIVNELTSVFAEVFNPFTYVRIDSQDDNYAHVLQWILEVHDKPEHRSWLSTTGRKMNCVSPAGGRARHSADSTCLERKSRLFMSVGTTTYLRFDGHLVRVTIDQRTEPSFNKGEPGTLEQMMRRSQPSAPAQQLVMRVMSRTTAPLENLIVEARRWSREVWSEHTRIYRKLGFGIASWDIADTLPRYNIDNSKHDPAMLKDVIDDIELFLSRKDYYAERGLRYKRGYLFHGPPGSGKSTLINLLAARFKMDVAMVELDGGRDSLAQSLMAAAPGNSLVVFEDIDRCEDACTNGRGSSALLNALDGLSSNEGNIVIFTANHISKLNKALMRHGRMDRRIKIGLPTRDQCMAFYCGAFAESRPRVDLEAGRFDFSDVDQAVVEAAGAFATLAMEHGLSCAEAENALGRAIDPEQVPAIVRELVEEKELLEQETEADKLNPEVQRDLSRAMFGAPQLFPIHN</sequence>
<accession>A0A7S8BDU8</accession>
<dbReference type="InterPro" id="IPR050747">
    <property type="entry name" value="Mitochondrial_chaperone_BCS1"/>
</dbReference>